<evidence type="ECO:0000313" key="3">
    <source>
        <dbReference type="Proteomes" id="UP000307943"/>
    </source>
</evidence>
<name>A0A5C4T8D4_9BACL</name>
<keyword evidence="3" id="KW-1185">Reference proteome</keyword>
<organism evidence="2 3">
    <name type="scientific">Paenibacillus hemerocallicola</name>
    <dbReference type="NCBI Taxonomy" id="1172614"/>
    <lineage>
        <taxon>Bacteria</taxon>
        <taxon>Bacillati</taxon>
        <taxon>Bacillota</taxon>
        <taxon>Bacilli</taxon>
        <taxon>Bacillales</taxon>
        <taxon>Paenibacillaceae</taxon>
        <taxon>Paenibacillus</taxon>
    </lineage>
</organism>
<dbReference type="EMBL" id="VDCQ01000019">
    <property type="protein sequence ID" value="TNJ65363.1"/>
    <property type="molecule type" value="Genomic_DNA"/>
</dbReference>
<sequence length="73" mass="8116">MRSNRMLILVIVELVIAVAFAVTSALVFIYQRSDVWIQTVLVLGGIAGLLNGAYLLKLRSKPPARRRPGKPKR</sequence>
<keyword evidence="1" id="KW-0472">Membrane</keyword>
<feature type="transmembrane region" description="Helical" evidence="1">
    <location>
        <begin position="36"/>
        <end position="56"/>
    </location>
</feature>
<proteinExistence type="predicted"/>
<keyword evidence="1" id="KW-0812">Transmembrane</keyword>
<accession>A0A5C4T8D4</accession>
<dbReference type="Proteomes" id="UP000307943">
    <property type="component" value="Unassembled WGS sequence"/>
</dbReference>
<comment type="caution">
    <text evidence="2">The sequence shown here is derived from an EMBL/GenBank/DDBJ whole genome shotgun (WGS) entry which is preliminary data.</text>
</comment>
<dbReference type="AlphaFoldDB" id="A0A5C4T8D4"/>
<evidence type="ECO:0000313" key="2">
    <source>
        <dbReference type="EMBL" id="TNJ65363.1"/>
    </source>
</evidence>
<protein>
    <submittedName>
        <fullName evidence="2">Uncharacterized protein</fullName>
    </submittedName>
</protein>
<evidence type="ECO:0000256" key="1">
    <source>
        <dbReference type="SAM" id="Phobius"/>
    </source>
</evidence>
<reference evidence="2 3" key="1">
    <citation type="submission" date="2019-05" db="EMBL/GenBank/DDBJ databases">
        <title>We sequenced the genome of Paenibacillus hemerocallicola KCTC 33185 for further insight into its adaptation and study the phylogeny of Paenibacillus.</title>
        <authorList>
            <person name="Narsing Rao M.P."/>
        </authorList>
    </citation>
    <scope>NUCLEOTIDE SEQUENCE [LARGE SCALE GENOMIC DNA]</scope>
    <source>
        <strain evidence="2 3">KCTC 33185</strain>
    </source>
</reference>
<feature type="transmembrane region" description="Helical" evidence="1">
    <location>
        <begin position="7"/>
        <end position="30"/>
    </location>
</feature>
<keyword evidence="1" id="KW-1133">Transmembrane helix</keyword>
<gene>
    <name evidence="2" type="ORF">FE784_15165</name>
</gene>
<dbReference type="RefSeq" id="WP_139603056.1">
    <property type="nucleotide sequence ID" value="NZ_VDCQ01000019.1"/>
</dbReference>